<feature type="non-terminal residue" evidence="3">
    <location>
        <position position="1"/>
    </location>
</feature>
<gene>
    <name evidence="3" type="ORF">ANCCAN_28000</name>
</gene>
<keyword evidence="1" id="KW-1015">Disulfide bond</keyword>
<protein>
    <submittedName>
        <fullName evidence="3">ShTK domain protein</fullName>
    </submittedName>
</protein>
<dbReference type="Proteomes" id="UP000252519">
    <property type="component" value="Unassembled WGS sequence"/>
</dbReference>
<dbReference type="STRING" id="29170.A0A368F2E0"/>
<keyword evidence="4" id="KW-1185">Reference proteome</keyword>
<dbReference type="SMART" id="SM00254">
    <property type="entry name" value="ShKT"/>
    <property type="match status" value="1"/>
</dbReference>
<dbReference type="InterPro" id="IPR003582">
    <property type="entry name" value="ShKT_dom"/>
</dbReference>
<evidence type="ECO:0000313" key="4">
    <source>
        <dbReference type="Proteomes" id="UP000252519"/>
    </source>
</evidence>
<dbReference type="Pfam" id="PF01549">
    <property type="entry name" value="ShK"/>
    <property type="match status" value="1"/>
</dbReference>
<accession>A0A368F2E0</accession>
<dbReference type="OrthoDB" id="5920234at2759"/>
<organism evidence="3 4">
    <name type="scientific">Ancylostoma caninum</name>
    <name type="common">Dog hookworm</name>
    <dbReference type="NCBI Taxonomy" id="29170"/>
    <lineage>
        <taxon>Eukaryota</taxon>
        <taxon>Metazoa</taxon>
        <taxon>Ecdysozoa</taxon>
        <taxon>Nematoda</taxon>
        <taxon>Chromadorea</taxon>
        <taxon>Rhabditida</taxon>
        <taxon>Rhabditina</taxon>
        <taxon>Rhabditomorpha</taxon>
        <taxon>Strongyloidea</taxon>
        <taxon>Ancylostomatidae</taxon>
        <taxon>Ancylostomatinae</taxon>
        <taxon>Ancylostoma</taxon>
    </lineage>
</organism>
<dbReference type="EMBL" id="JOJR01008554">
    <property type="protein sequence ID" value="RCN26274.1"/>
    <property type="molecule type" value="Genomic_DNA"/>
</dbReference>
<evidence type="ECO:0000313" key="3">
    <source>
        <dbReference type="EMBL" id="RCN26274.1"/>
    </source>
</evidence>
<reference evidence="3 4" key="1">
    <citation type="submission" date="2014-10" db="EMBL/GenBank/DDBJ databases">
        <title>Draft genome of the hookworm Ancylostoma caninum.</title>
        <authorList>
            <person name="Mitreva M."/>
        </authorList>
    </citation>
    <scope>NUCLEOTIDE SEQUENCE [LARGE SCALE GENOMIC DNA]</scope>
    <source>
        <strain evidence="3 4">Baltimore</strain>
    </source>
</reference>
<feature type="non-terminal residue" evidence="3">
    <location>
        <position position="87"/>
    </location>
</feature>
<comment type="caution">
    <text evidence="3">The sequence shown here is derived from an EMBL/GenBank/DDBJ whole genome shotgun (WGS) entry which is preliminary data.</text>
</comment>
<evidence type="ECO:0000256" key="1">
    <source>
        <dbReference type="PROSITE-ProRule" id="PRU01005"/>
    </source>
</evidence>
<dbReference type="AlphaFoldDB" id="A0A368F2E0"/>
<comment type="caution">
    <text evidence="1">Lacks conserved residue(s) required for the propagation of feature annotation.</text>
</comment>
<proteinExistence type="predicted"/>
<sequence>TPLCRIRKYRVNSVSIIVEAVHVPGVAPQQFLNCVISGGRSCCDKHRFCAFWARNNECNKNPTWMLPNCQLSCRVCTTDSVATQTLR</sequence>
<feature type="domain" description="ShKT" evidence="2">
    <location>
        <begin position="42"/>
        <end position="76"/>
    </location>
</feature>
<name>A0A368F2E0_ANCCA</name>
<evidence type="ECO:0000259" key="2">
    <source>
        <dbReference type="PROSITE" id="PS51670"/>
    </source>
</evidence>
<dbReference type="PROSITE" id="PS51670">
    <property type="entry name" value="SHKT"/>
    <property type="match status" value="1"/>
</dbReference>
<feature type="disulfide bond" evidence="1">
    <location>
        <begin position="42"/>
        <end position="76"/>
    </location>
</feature>